<dbReference type="Proteomes" id="UP000002162">
    <property type="component" value="Chromosome"/>
</dbReference>
<dbReference type="HOGENOM" id="CLU_3298221_0_0_14"/>
<evidence type="ECO:0000313" key="2">
    <source>
        <dbReference type="Proteomes" id="UP000002162"/>
    </source>
</evidence>
<protein>
    <submittedName>
        <fullName evidence="1">Uncharacterized protein</fullName>
    </submittedName>
</protein>
<dbReference type="KEGG" id="upa:UPA3_0346"/>
<organism evidence="1 2">
    <name type="scientific">Ureaplasma parvum serovar 3 (strain ATCC 27815 / 27 / NCTC 11736)</name>
    <dbReference type="NCBI Taxonomy" id="505682"/>
    <lineage>
        <taxon>Bacteria</taxon>
        <taxon>Bacillati</taxon>
        <taxon>Mycoplasmatota</taxon>
        <taxon>Mycoplasmoidales</taxon>
        <taxon>Mycoplasmoidaceae</taxon>
        <taxon>Ureaplasma</taxon>
    </lineage>
</organism>
<dbReference type="GeneID" id="77133461"/>
<reference evidence="1 2" key="1">
    <citation type="submission" date="2008-02" db="EMBL/GenBank/DDBJ databases">
        <title>Genome sequence of Ureaplasma parvum serovar 3.</title>
        <authorList>
            <person name="Methe B.A."/>
            <person name="Glass J."/>
            <person name="Waites K."/>
            <person name="Shrivastava S."/>
        </authorList>
    </citation>
    <scope>NUCLEOTIDE SEQUENCE [LARGE SCALE GENOMIC DNA]</scope>
    <source>
        <strain evidence="2">ATCC 27815 / 27 / NCTC 11736</strain>
    </source>
</reference>
<proteinExistence type="predicted"/>
<dbReference type="EMBL" id="CP000942">
    <property type="protein sequence ID" value="ACA33187.1"/>
    <property type="molecule type" value="Genomic_DNA"/>
</dbReference>
<evidence type="ECO:0000313" key="1">
    <source>
        <dbReference type="EMBL" id="ACA33187.1"/>
    </source>
</evidence>
<name>A0A2C9DZ06_UREP2</name>
<dbReference type="RefSeq" id="WP_012317003.1">
    <property type="nucleotide sequence ID" value="NC_010503.1"/>
</dbReference>
<gene>
    <name evidence="1" type="ordered locus">UPA3_0346</name>
</gene>
<sequence length="40" mass="4559">MRCNFNDTSLEKAKAFSDIKTFLAVGVWDKMADLLFIVYG</sequence>
<accession>A0A2C9DZ06</accession>
<dbReference type="AlphaFoldDB" id="A0A2C9DZ06"/>